<dbReference type="PANTHER" id="PTHR43283">
    <property type="entry name" value="BETA-LACTAMASE-RELATED"/>
    <property type="match status" value="1"/>
</dbReference>
<proteinExistence type="predicted"/>
<dbReference type="InterPro" id="IPR012338">
    <property type="entry name" value="Beta-lactam/transpept-like"/>
</dbReference>
<gene>
    <name evidence="2" type="ORF">BTO11_15625</name>
</gene>
<dbReference type="EMBL" id="MSCH01000003">
    <property type="protein sequence ID" value="PQJ54940.1"/>
    <property type="molecule type" value="Genomic_DNA"/>
</dbReference>
<dbReference type="Proteomes" id="UP000239007">
    <property type="component" value="Unassembled WGS sequence"/>
</dbReference>
<evidence type="ECO:0000313" key="2">
    <source>
        <dbReference type="EMBL" id="PQJ54940.1"/>
    </source>
</evidence>
<dbReference type="Gene3D" id="3.40.710.10">
    <property type="entry name" value="DD-peptidase/beta-lactamase superfamily"/>
    <property type="match status" value="1"/>
</dbReference>
<sequence>MKKILYTVVVLTVLLFAAAPSILGFSLLNIGHAISVSTALSAKLGCSSYFISGFSKEQTITDLASYSPVVNMVNMQYEGTAKRDEVNPYQFNSYGSLHYKSQNKSLDDESTEEPSEQVSLKRVTADLFGIAKTSATYREGLGCTIDTETTAKLDNIIVEDINHSEFEEWPLGDQSSYDAPLIQETLDSMVRADNERGYNTRAMIVVKDGHLLAESYGPHVTKDTPLLGWSMAKSLTAIILGHLEYTKVTERNPTNLFSQWQNDGRSKLTLQQLMQMSSGLEFDETYAPGSDATRMLFTAPSASDIAIVSPLAHKPGTVFSYSSGTANLLSRFTHETLGNDTQLSVDYLFEEIFKPLGMANSVFEADSTGVFVGSSYVYSSGRDWARLGLLMLNQGEINGQRLLSKDWVQRATTVNSSNNDKRYGYQFWLNSAGNTTNTNNKLRWPELPSDAYAMLGNRQQSVMIIPSSNLVFVRLGWTAGDYPMASNYSALLDITH</sequence>
<evidence type="ECO:0000313" key="3">
    <source>
        <dbReference type="Proteomes" id="UP000239007"/>
    </source>
</evidence>
<dbReference type="InterPro" id="IPR050789">
    <property type="entry name" value="Diverse_Enzym_Activities"/>
</dbReference>
<dbReference type="AlphaFoldDB" id="A0A2S7V091"/>
<organism evidence="2 3">
    <name type="scientific">Psychrosphaera saromensis</name>
    <dbReference type="NCBI Taxonomy" id="716813"/>
    <lineage>
        <taxon>Bacteria</taxon>
        <taxon>Pseudomonadati</taxon>
        <taxon>Pseudomonadota</taxon>
        <taxon>Gammaproteobacteria</taxon>
        <taxon>Alteromonadales</taxon>
        <taxon>Pseudoalteromonadaceae</taxon>
        <taxon>Psychrosphaera</taxon>
    </lineage>
</organism>
<reference evidence="2 3" key="1">
    <citation type="submission" date="2016-12" db="EMBL/GenBank/DDBJ databases">
        <title>Diversity of luminous bacteria.</title>
        <authorList>
            <person name="Yoshizawa S."/>
            <person name="Kogure K."/>
        </authorList>
    </citation>
    <scope>NUCLEOTIDE SEQUENCE [LARGE SCALE GENOMIC DNA]</scope>
    <source>
        <strain evidence="2 3">SA4-48</strain>
    </source>
</reference>
<dbReference type="Pfam" id="PF00144">
    <property type="entry name" value="Beta-lactamase"/>
    <property type="match status" value="1"/>
</dbReference>
<comment type="caution">
    <text evidence="2">The sequence shown here is derived from an EMBL/GenBank/DDBJ whole genome shotgun (WGS) entry which is preliminary data.</text>
</comment>
<evidence type="ECO:0000259" key="1">
    <source>
        <dbReference type="Pfam" id="PF00144"/>
    </source>
</evidence>
<dbReference type="PANTHER" id="PTHR43283:SF7">
    <property type="entry name" value="BETA-LACTAMASE-RELATED DOMAIN-CONTAINING PROTEIN"/>
    <property type="match status" value="1"/>
</dbReference>
<dbReference type="RefSeq" id="WP_105053464.1">
    <property type="nucleotide sequence ID" value="NZ_BMYG01000001.1"/>
</dbReference>
<dbReference type="OrthoDB" id="9814204at2"/>
<name>A0A2S7V091_9GAMM</name>
<accession>A0A2S7V091</accession>
<dbReference type="SUPFAM" id="SSF56601">
    <property type="entry name" value="beta-lactamase/transpeptidase-like"/>
    <property type="match status" value="1"/>
</dbReference>
<feature type="domain" description="Beta-lactamase-related" evidence="1">
    <location>
        <begin position="187"/>
        <end position="475"/>
    </location>
</feature>
<keyword evidence="3" id="KW-1185">Reference proteome</keyword>
<protein>
    <recommendedName>
        <fullName evidence="1">Beta-lactamase-related domain-containing protein</fullName>
    </recommendedName>
</protein>
<dbReference type="InterPro" id="IPR001466">
    <property type="entry name" value="Beta-lactam-related"/>
</dbReference>